<dbReference type="InterPro" id="IPR049326">
    <property type="entry name" value="Rhodopsin_dom_fungi"/>
</dbReference>
<feature type="region of interest" description="Disordered" evidence="6">
    <location>
        <begin position="375"/>
        <end position="399"/>
    </location>
</feature>
<feature type="transmembrane region" description="Helical" evidence="7">
    <location>
        <begin position="97"/>
        <end position="119"/>
    </location>
</feature>
<feature type="region of interest" description="Disordered" evidence="6">
    <location>
        <begin position="291"/>
        <end position="331"/>
    </location>
</feature>
<comment type="similarity">
    <text evidence="5">Belongs to the SAT4 family.</text>
</comment>
<evidence type="ECO:0000256" key="3">
    <source>
        <dbReference type="ARBA" id="ARBA00022989"/>
    </source>
</evidence>
<evidence type="ECO:0000313" key="9">
    <source>
        <dbReference type="EMBL" id="KAK4148785.1"/>
    </source>
</evidence>
<evidence type="ECO:0000256" key="5">
    <source>
        <dbReference type="ARBA" id="ARBA00038359"/>
    </source>
</evidence>
<evidence type="ECO:0000313" key="10">
    <source>
        <dbReference type="Proteomes" id="UP001302745"/>
    </source>
</evidence>
<organism evidence="9 10">
    <name type="scientific">Chaetomidium leptoderma</name>
    <dbReference type="NCBI Taxonomy" id="669021"/>
    <lineage>
        <taxon>Eukaryota</taxon>
        <taxon>Fungi</taxon>
        <taxon>Dikarya</taxon>
        <taxon>Ascomycota</taxon>
        <taxon>Pezizomycotina</taxon>
        <taxon>Sordariomycetes</taxon>
        <taxon>Sordariomycetidae</taxon>
        <taxon>Sordariales</taxon>
        <taxon>Chaetomiaceae</taxon>
        <taxon>Chaetomidium</taxon>
    </lineage>
</organism>
<dbReference type="PANTHER" id="PTHR33048:SF47">
    <property type="entry name" value="INTEGRAL MEMBRANE PROTEIN-RELATED"/>
    <property type="match status" value="1"/>
</dbReference>
<sequence length="399" mass="43600">MASPPAALPPNAFEDRRPTVIGSVIFCLLWSTLMVGLRLWTRGVVIKQLGVDDYVCLVGLLAIYGSGIAIAHMTTYGLGRHIYIMEPQNIPLYLRDFYVSIVLYCSALLFLKLTFLFQYYRVLAVQKMRNIYIGSIIVVGGWALSQVLVGIFICTPIAGFWDSTLDATCMPNIPQWYINAAGNIITDVAVFVLPLPAIWSLQLARPSRIILLFIFSLGFFTVIISIIRIRYLKQFDDFPWENVDASLWSVGELTSAITCACLPTMRPFMSRYFPSLASQVSRSTKGYAHADDSGVAGRGSGGGRSAQESGLGSGVRRVPTGSKAAADDGSAASMMGSEVELAPAGANGLRSNPFEVHVMHELIVDVERGSTRPGQYGVQGYVSPSSPERVREKMSKGRM</sequence>
<proteinExistence type="inferred from homology"/>
<feature type="transmembrane region" description="Helical" evidence="7">
    <location>
        <begin position="209"/>
        <end position="227"/>
    </location>
</feature>
<evidence type="ECO:0000259" key="8">
    <source>
        <dbReference type="Pfam" id="PF20684"/>
    </source>
</evidence>
<dbReference type="EMBL" id="MU857260">
    <property type="protein sequence ID" value="KAK4148785.1"/>
    <property type="molecule type" value="Genomic_DNA"/>
</dbReference>
<protein>
    <recommendedName>
        <fullName evidence="8">Rhodopsin domain-containing protein</fullName>
    </recommendedName>
</protein>
<gene>
    <name evidence="9" type="ORF">C8A00DRAFT_19442</name>
</gene>
<comment type="subcellular location">
    <subcellularLocation>
        <location evidence="1">Membrane</location>
        <topology evidence="1">Multi-pass membrane protein</topology>
    </subcellularLocation>
</comment>
<comment type="caution">
    <text evidence="9">The sequence shown here is derived from an EMBL/GenBank/DDBJ whole genome shotgun (WGS) entry which is preliminary data.</text>
</comment>
<dbReference type="Proteomes" id="UP001302745">
    <property type="component" value="Unassembled WGS sequence"/>
</dbReference>
<keyword evidence="10" id="KW-1185">Reference proteome</keyword>
<dbReference type="GO" id="GO:0016020">
    <property type="term" value="C:membrane"/>
    <property type="evidence" value="ECO:0007669"/>
    <property type="project" value="UniProtKB-SubCell"/>
</dbReference>
<feature type="transmembrane region" description="Helical" evidence="7">
    <location>
        <begin position="131"/>
        <end position="161"/>
    </location>
</feature>
<dbReference type="Pfam" id="PF20684">
    <property type="entry name" value="Fung_rhodopsin"/>
    <property type="match status" value="1"/>
</dbReference>
<feature type="transmembrane region" description="Helical" evidence="7">
    <location>
        <begin position="20"/>
        <end position="41"/>
    </location>
</feature>
<evidence type="ECO:0000256" key="1">
    <source>
        <dbReference type="ARBA" id="ARBA00004141"/>
    </source>
</evidence>
<reference evidence="9" key="2">
    <citation type="submission" date="2023-05" db="EMBL/GenBank/DDBJ databases">
        <authorList>
            <consortium name="Lawrence Berkeley National Laboratory"/>
            <person name="Steindorff A."/>
            <person name="Hensen N."/>
            <person name="Bonometti L."/>
            <person name="Westerberg I."/>
            <person name="Brannstrom I.O."/>
            <person name="Guillou S."/>
            <person name="Cros-Aarteil S."/>
            <person name="Calhoun S."/>
            <person name="Haridas S."/>
            <person name="Kuo A."/>
            <person name="Mondo S."/>
            <person name="Pangilinan J."/>
            <person name="Riley R."/>
            <person name="Labutti K."/>
            <person name="Andreopoulos B."/>
            <person name="Lipzen A."/>
            <person name="Chen C."/>
            <person name="Yanf M."/>
            <person name="Daum C."/>
            <person name="Ng V."/>
            <person name="Clum A."/>
            <person name="Ohm R."/>
            <person name="Martin F."/>
            <person name="Silar P."/>
            <person name="Natvig D."/>
            <person name="Lalanne C."/>
            <person name="Gautier V."/>
            <person name="Ament-Velasquez S.L."/>
            <person name="Kruys A."/>
            <person name="Hutchinson M.I."/>
            <person name="Powell A.J."/>
            <person name="Barry K."/>
            <person name="Miller A.N."/>
            <person name="Grigoriev I.V."/>
            <person name="Debuchy R."/>
            <person name="Gladieux P."/>
            <person name="Thoren M.H."/>
            <person name="Johannesson H."/>
        </authorList>
    </citation>
    <scope>NUCLEOTIDE SEQUENCE</scope>
    <source>
        <strain evidence="9">CBS 538.74</strain>
    </source>
</reference>
<feature type="domain" description="Rhodopsin" evidence="8">
    <location>
        <begin position="37"/>
        <end position="271"/>
    </location>
</feature>
<name>A0AAN6VE15_9PEZI</name>
<keyword evidence="2 7" id="KW-0812">Transmembrane</keyword>
<reference evidence="9" key="1">
    <citation type="journal article" date="2023" name="Mol. Phylogenet. Evol.">
        <title>Genome-scale phylogeny and comparative genomics of the fungal order Sordariales.</title>
        <authorList>
            <person name="Hensen N."/>
            <person name="Bonometti L."/>
            <person name="Westerberg I."/>
            <person name="Brannstrom I.O."/>
            <person name="Guillou S."/>
            <person name="Cros-Aarteil S."/>
            <person name="Calhoun S."/>
            <person name="Haridas S."/>
            <person name="Kuo A."/>
            <person name="Mondo S."/>
            <person name="Pangilinan J."/>
            <person name="Riley R."/>
            <person name="LaButti K."/>
            <person name="Andreopoulos B."/>
            <person name="Lipzen A."/>
            <person name="Chen C."/>
            <person name="Yan M."/>
            <person name="Daum C."/>
            <person name="Ng V."/>
            <person name="Clum A."/>
            <person name="Steindorff A."/>
            <person name="Ohm R.A."/>
            <person name="Martin F."/>
            <person name="Silar P."/>
            <person name="Natvig D.O."/>
            <person name="Lalanne C."/>
            <person name="Gautier V."/>
            <person name="Ament-Velasquez S.L."/>
            <person name="Kruys A."/>
            <person name="Hutchinson M.I."/>
            <person name="Powell A.J."/>
            <person name="Barry K."/>
            <person name="Miller A.N."/>
            <person name="Grigoriev I.V."/>
            <person name="Debuchy R."/>
            <person name="Gladieux P."/>
            <person name="Hiltunen Thoren M."/>
            <person name="Johannesson H."/>
        </authorList>
    </citation>
    <scope>NUCLEOTIDE SEQUENCE</scope>
    <source>
        <strain evidence="9">CBS 538.74</strain>
    </source>
</reference>
<dbReference type="PANTHER" id="PTHR33048">
    <property type="entry name" value="PTH11-LIKE INTEGRAL MEMBRANE PROTEIN (AFU_ORTHOLOGUE AFUA_5G11245)"/>
    <property type="match status" value="1"/>
</dbReference>
<feature type="compositionally biased region" description="Basic and acidic residues" evidence="6">
    <location>
        <begin position="388"/>
        <end position="399"/>
    </location>
</feature>
<evidence type="ECO:0000256" key="6">
    <source>
        <dbReference type="SAM" id="MobiDB-lite"/>
    </source>
</evidence>
<keyword evidence="4 7" id="KW-0472">Membrane</keyword>
<feature type="transmembrane region" description="Helical" evidence="7">
    <location>
        <begin position="176"/>
        <end position="197"/>
    </location>
</feature>
<keyword evidence="3 7" id="KW-1133">Transmembrane helix</keyword>
<dbReference type="InterPro" id="IPR052337">
    <property type="entry name" value="SAT4-like"/>
</dbReference>
<evidence type="ECO:0000256" key="7">
    <source>
        <dbReference type="SAM" id="Phobius"/>
    </source>
</evidence>
<accession>A0AAN6VE15</accession>
<dbReference type="AlphaFoldDB" id="A0AAN6VE15"/>
<evidence type="ECO:0000256" key="4">
    <source>
        <dbReference type="ARBA" id="ARBA00023136"/>
    </source>
</evidence>
<feature type="transmembrane region" description="Helical" evidence="7">
    <location>
        <begin position="53"/>
        <end position="77"/>
    </location>
</feature>
<evidence type="ECO:0000256" key="2">
    <source>
        <dbReference type="ARBA" id="ARBA00022692"/>
    </source>
</evidence>